<dbReference type="SUPFAM" id="SSF54106">
    <property type="entry name" value="LysM domain"/>
    <property type="match status" value="1"/>
</dbReference>
<dbReference type="Pfam" id="PF01476">
    <property type="entry name" value="LysM"/>
    <property type="match status" value="1"/>
</dbReference>
<dbReference type="SMART" id="SM00257">
    <property type="entry name" value="LysM"/>
    <property type="match status" value="1"/>
</dbReference>
<reference evidence="4 5" key="1">
    <citation type="submission" date="2023-09" db="EMBL/GenBank/DDBJ databases">
        <authorList>
            <person name="Page C.A."/>
            <person name="Perez-Diaz I.M."/>
        </authorList>
    </citation>
    <scope>NUCLEOTIDE SEQUENCE [LARGE SCALE GENOMIC DNA]</scope>
    <source>
        <strain evidence="4 5">Ll15</strain>
    </source>
</reference>
<dbReference type="RefSeq" id="WP_319836676.1">
    <property type="nucleotide sequence ID" value="NZ_CP137624.1"/>
</dbReference>
<protein>
    <submittedName>
        <fullName evidence="4">LysM peptidoglycan-binding domain-containing protein</fullName>
    </submittedName>
</protein>
<feature type="transmembrane region" description="Helical" evidence="2">
    <location>
        <begin position="40"/>
        <end position="63"/>
    </location>
</feature>
<dbReference type="Proteomes" id="UP001322664">
    <property type="component" value="Chromosome"/>
</dbReference>
<feature type="region of interest" description="Disordered" evidence="1">
    <location>
        <begin position="95"/>
        <end position="161"/>
    </location>
</feature>
<organism evidence="4 5">
    <name type="scientific">Lysinibacillus louembei</name>
    <dbReference type="NCBI Taxonomy" id="1470088"/>
    <lineage>
        <taxon>Bacteria</taxon>
        <taxon>Bacillati</taxon>
        <taxon>Bacillota</taxon>
        <taxon>Bacilli</taxon>
        <taxon>Bacillales</taxon>
        <taxon>Bacillaceae</taxon>
        <taxon>Lysinibacillus</taxon>
    </lineage>
</organism>
<evidence type="ECO:0000256" key="2">
    <source>
        <dbReference type="SAM" id="Phobius"/>
    </source>
</evidence>
<name>A0ABZ0RUD0_9BACI</name>
<dbReference type="EMBL" id="CP137624">
    <property type="protein sequence ID" value="WPK11745.1"/>
    <property type="molecule type" value="Genomic_DNA"/>
</dbReference>
<keyword evidence="2" id="KW-0472">Membrane</keyword>
<evidence type="ECO:0000259" key="3">
    <source>
        <dbReference type="PROSITE" id="PS51782"/>
    </source>
</evidence>
<dbReference type="Gene3D" id="3.10.350.10">
    <property type="entry name" value="LysM domain"/>
    <property type="match status" value="1"/>
</dbReference>
<dbReference type="PROSITE" id="PS51782">
    <property type="entry name" value="LYSM"/>
    <property type="match status" value="1"/>
</dbReference>
<evidence type="ECO:0000256" key="1">
    <source>
        <dbReference type="SAM" id="MobiDB-lite"/>
    </source>
</evidence>
<accession>A0ABZ0RUD0</accession>
<dbReference type="InterPro" id="IPR036779">
    <property type="entry name" value="LysM_dom_sf"/>
</dbReference>
<keyword evidence="5" id="KW-1185">Reference proteome</keyword>
<gene>
    <name evidence="4" type="ORF">R6U77_17920</name>
</gene>
<keyword evidence="2" id="KW-0812">Transmembrane</keyword>
<feature type="region of interest" description="Disordered" evidence="1">
    <location>
        <begin position="1"/>
        <end position="36"/>
    </location>
</feature>
<evidence type="ECO:0000313" key="4">
    <source>
        <dbReference type="EMBL" id="WPK11745.1"/>
    </source>
</evidence>
<evidence type="ECO:0000313" key="5">
    <source>
        <dbReference type="Proteomes" id="UP001322664"/>
    </source>
</evidence>
<sequence>MAQENYREKIEEHRQEIEFDGPLERKSRTSKKPKQRKSRLIRNMTILFIFIPLLLLGYVHFFYEPKSLAEKADDSVTVEPNKPSIENNEEQIAAAEKEKEEQAAAKEKAEKEAAEKAQAEKEAAAKAQAEKEAVAKAQAEKEAVAKAQAEKEAAAKAQAEKQAKEDAERLAAAKTHVVQPNENLYRISLKYYSDGNGIQKIMQANNLSSENIVVGQTLIIPQ</sequence>
<dbReference type="InterPro" id="IPR018392">
    <property type="entry name" value="LysM"/>
</dbReference>
<keyword evidence="2" id="KW-1133">Transmembrane helix</keyword>
<feature type="domain" description="LysM" evidence="3">
    <location>
        <begin position="174"/>
        <end position="220"/>
    </location>
</feature>
<proteinExistence type="predicted"/>
<feature type="compositionally biased region" description="Basic and acidic residues" evidence="1">
    <location>
        <begin position="1"/>
        <end position="27"/>
    </location>
</feature>